<dbReference type="GO" id="GO:0009579">
    <property type="term" value="C:thylakoid"/>
    <property type="evidence" value="ECO:0000318"/>
    <property type="project" value="GO_Central"/>
</dbReference>
<feature type="domain" description="Putative plant transposon protein" evidence="1">
    <location>
        <begin position="48"/>
        <end position="237"/>
    </location>
</feature>
<evidence type="ECO:0000259" key="1">
    <source>
        <dbReference type="Pfam" id="PF20167"/>
    </source>
</evidence>
<protein>
    <recommendedName>
        <fullName evidence="1">Putative plant transposon protein domain-containing protein</fullName>
    </recommendedName>
</protein>
<dbReference type="PANTHER" id="PTHR33180:SF31">
    <property type="entry name" value="POLYPROTEIN PROTEIN"/>
    <property type="match status" value="1"/>
</dbReference>
<accession>M1DKM8</accession>
<evidence type="ECO:0000313" key="3">
    <source>
        <dbReference type="Proteomes" id="UP000011115"/>
    </source>
</evidence>
<dbReference type="EnsemblPlants" id="PGSC0003DMT400090549">
    <property type="protein sequence ID" value="PGSC0003DMT400090549"/>
    <property type="gene ID" value="PGSC0003DMG400040120"/>
</dbReference>
<name>M1DKM8_SOLTU</name>
<dbReference type="HOGENOM" id="CLU_029307_1_4_1"/>
<dbReference type="AlphaFoldDB" id="M1DKM8"/>
<keyword evidence="3" id="KW-1185">Reference proteome</keyword>
<dbReference type="InterPro" id="IPR046796">
    <property type="entry name" value="Transposase_32_dom"/>
</dbReference>
<reference evidence="3" key="1">
    <citation type="journal article" date="2011" name="Nature">
        <title>Genome sequence and analysis of the tuber crop potato.</title>
        <authorList>
            <consortium name="The Potato Genome Sequencing Consortium"/>
        </authorList>
    </citation>
    <scope>NUCLEOTIDE SEQUENCE [LARGE SCALE GENOMIC DNA]</scope>
    <source>
        <strain evidence="3">cv. DM1-3 516 R44</strain>
    </source>
</reference>
<dbReference type="PaxDb" id="4113-PGSC0003DMT400090549"/>
<dbReference type="GO" id="GO:0009523">
    <property type="term" value="C:photosystem II"/>
    <property type="evidence" value="ECO:0000318"/>
    <property type="project" value="GO_Central"/>
</dbReference>
<dbReference type="Gramene" id="PGSC0003DMT400090549">
    <property type="protein sequence ID" value="PGSC0003DMT400090549"/>
    <property type="gene ID" value="PGSC0003DMG400040120"/>
</dbReference>
<sequence length="262" mass="29874">MAKGNGSNSAETSEEVERDFKLTALEKLLSTEGLEGKHPDVIDTLHYHEFEQFIRPRGPYNPSWVREFYTAYEELVPRNKKKASDFRPVKSVMLRGKEVECHIEYINNVLGRSLHSALPYEGLPIVQSLDDLKGWLAPLISDTTPRPMDAREPIEKKDLTIAASFWFGFISNTIMPSQNEFILRHPKVACLGSIMSRRRIDLGLFISQEMAMRTKPKLTSLPFPVLIMELCQHAGVPRDTTRDIEVTPSSSSDIRRIEAKFK</sequence>
<dbReference type="Proteomes" id="UP000011115">
    <property type="component" value="Unassembled WGS sequence"/>
</dbReference>
<organism evidence="2 3">
    <name type="scientific">Solanum tuberosum</name>
    <name type="common">Potato</name>
    <dbReference type="NCBI Taxonomy" id="4113"/>
    <lineage>
        <taxon>Eukaryota</taxon>
        <taxon>Viridiplantae</taxon>
        <taxon>Streptophyta</taxon>
        <taxon>Embryophyta</taxon>
        <taxon>Tracheophyta</taxon>
        <taxon>Spermatophyta</taxon>
        <taxon>Magnoliopsida</taxon>
        <taxon>eudicotyledons</taxon>
        <taxon>Gunneridae</taxon>
        <taxon>Pentapetalae</taxon>
        <taxon>asterids</taxon>
        <taxon>lamiids</taxon>
        <taxon>Solanales</taxon>
        <taxon>Solanaceae</taxon>
        <taxon>Solanoideae</taxon>
        <taxon>Solaneae</taxon>
        <taxon>Solanum</taxon>
    </lineage>
</organism>
<dbReference type="PANTHER" id="PTHR33180">
    <property type="entry name" value="PHOTOSYSTEM II CP43 REACTION CENTER PROTEIN"/>
    <property type="match status" value="1"/>
</dbReference>
<reference evidence="2" key="2">
    <citation type="submission" date="2015-06" db="UniProtKB">
        <authorList>
            <consortium name="EnsemblPlants"/>
        </authorList>
    </citation>
    <scope>IDENTIFICATION</scope>
    <source>
        <strain evidence="2">DM1-3 516 R44</strain>
    </source>
</reference>
<evidence type="ECO:0000313" key="2">
    <source>
        <dbReference type="EnsemblPlants" id="PGSC0003DMT400090549"/>
    </source>
</evidence>
<dbReference type="InParanoid" id="M1DKM8"/>
<dbReference type="Pfam" id="PF20167">
    <property type="entry name" value="Transposase_32"/>
    <property type="match status" value="1"/>
</dbReference>
<proteinExistence type="predicted"/>